<dbReference type="EMBL" id="JARKNE010000009">
    <property type="protein sequence ID" value="KAK5804835.1"/>
    <property type="molecule type" value="Genomic_DNA"/>
</dbReference>
<feature type="domain" description="Zinc knuckle CX2CX4HX4C" evidence="3">
    <location>
        <begin position="183"/>
        <end position="230"/>
    </location>
</feature>
<dbReference type="PANTHER" id="PTHR31286:SF153">
    <property type="entry name" value="DUF4283 DOMAIN PROTEIN"/>
    <property type="match status" value="1"/>
</dbReference>
<dbReference type="InterPro" id="IPR040256">
    <property type="entry name" value="At4g02000-like"/>
</dbReference>
<evidence type="ECO:0000259" key="3">
    <source>
        <dbReference type="Pfam" id="PF14392"/>
    </source>
</evidence>
<proteinExistence type="predicted"/>
<keyword evidence="1" id="KW-0812">Transmembrane</keyword>
<evidence type="ECO:0000313" key="5">
    <source>
        <dbReference type="Proteomes" id="UP001358586"/>
    </source>
</evidence>
<protein>
    <recommendedName>
        <fullName evidence="6">Zinc knuckle CX2CX4HX4C domain-containing protein</fullName>
    </recommendedName>
</protein>
<dbReference type="InterPro" id="IPR025836">
    <property type="entry name" value="Zn_knuckle_CX2CX4HX4C"/>
</dbReference>
<name>A0ABR0NU03_GOSAR</name>
<gene>
    <name evidence="4" type="ORF">PVK06_032486</name>
</gene>
<dbReference type="InterPro" id="IPR025558">
    <property type="entry name" value="DUF4283"/>
</dbReference>
<evidence type="ECO:0000313" key="4">
    <source>
        <dbReference type="EMBL" id="KAK5804835.1"/>
    </source>
</evidence>
<keyword evidence="1" id="KW-1133">Transmembrane helix</keyword>
<sequence>MIWAVTYSNHLWHLLLAYRDGQRYCRSEFRGWGRRGFPGYWEEQILIYRFCLVGCFLTASVVHFSAMRNTLANIWHPLEEVQISDLGDKRYLFKFFNELDISPFISGALWTFSNHLLIFYRIKENEDPMSVPLIFSDWWVQVHDLPPGFLKDSMAMQFGNFLGRFMEYYINGYTNYMHIRVQIDVRKPLKRSKKIMISTSKFTYAHFKYEKLTLFCFLCGCLGHGDNFCPMRLQNGLQEVTLGWDLPLRAIGRRATTVNSIWLREEDGSKSFGKSNFGIPKFKAKVRGEIHGQLGIIFWELIWRVRILVMY</sequence>
<dbReference type="Pfam" id="PF14111">
    <property type="entry name" value="DUF4283"/>
    <property type="match status" value="1"/>
</dbReference>
<keyword evidence="1" id="KW-0472">Membrane</keyword>
<dbReference type="PANTHER" id="PTHR31286">
    <property type="entry name" value="GLYCINE-RICH CELL WALL STRUCTURAL PROTEIN 1.8-LIKE"/>
    <property type="match status" value="1"/>
</dbReference>
<dbReference type="Proteomes" id="UP001358586">
    <property type="component" value="Chromosome 9"/>
</dbReference>
<dbReference type="Pfam" id="PF14392">
    <property type="entry name" value="zf-CCHC_4"/>
    <property type="match status" value="1"/>
</dbReference>
<comment type="caution">
    <text evidence="4">The sequence shown here is derived from an EMBL/GenBank/DDBJ whole genome shotgun (WGS) entry which is preliminary data.</text>
</comment>
<evidence type="ECO:0008006" key="6">
    <source>
        <dbReference type="Google" id="ProtNLM"/>
    </source>
</evidence>
<feature type="transmembrane region" description="Helical" evidence="1">
    <location>
        <begin position="45"/>
        <end position="66"/>
    </location>
</feature>
<evidence type="ECO:0000259" key="2">
    <source>
        <dbReference type="Pfam" id="PF14111"/>
    </source>
</evidence>
<organism evidence="4 5">
    <name type="scientific">Gossypium arboreum</name>
    <name type="common">Tree cotton</name>
    <name type="synonym">Gossypium nanking</name>
    <dbReference type="NCBI Taxonomy" id="29729"/>
    <lineage>
        <taxon>Eukaryota</taxon>
        <taxon>Viridiplantae</taxon>
        <taxon>Streptophyta</taxon>
        <taxon>Embryophyta</taxon>
        <taxon>Tracheophyta</taxon>
        <taxon>Spermatophyta</taxon>
        <taxon>Magnoliopsida</taxon>
        <taxon>eudicotyledons</taxon>
        <taxon>Gunneridae</taxon>
        <taxon>Pentapetalae</taxon>
        <taxon>rosids</taxon>
        <taxon>malvids</taxon>
        <taxon>Malvales</taxon>
        <taxon>Malvaceae</taxon>
        <taxon>Malvoideae</taxon>
        <taxon>Gossypium</taxon>
    </lineage>
</organism>
<keyword evidence="5" id="KW-1185">Reference proteome</keyword>
<accession>A0ABR0NU03</accession>
<reference evidence="4 5" key="1">
    <citation type="submission" date="2023-03" db="EMBL/GenBank/DDBJ databases">
        <title>WGS of Gossypium arboreum.</title>
        <authorList>
            <person name="Yu D."/>
        </authorList>
    </citation>
    <scope>NUCLEOTIDE SEQUENCE [LARGE SCALE GENOMIC DNA]</scope>
    <source>
        <tissue evidence="4">Leaf</tissue>
    </source>
</reference>
<evidence type="ECO:0000256" key="1">
    <source>
        <dbReference type="SAM" id="Phobius"/>
    </source>
</evidence>
<feature type="domain" description="DUF4283" evidence="2">
    <location>
        <begin position="49"/>
        <end position="129"/>
    </location>
</feature>